<feature type="region of interest" description="Disordered" evidence="1">
    <location>
        <begin position="1"/>
        <end position="43"/>
    </location>
</feature>
<name>A0AAV9UX28_9PEZI</name>
<accession>A0AAV9UX28</accession>
<evidence type="ECO:0000256" key="1">
    <source>
        <dbReference type="SAM" id="MobiDB-lite"/>
    </source>
</evidence>
<feature type="compositionally biased region" description="Basic residues" evidence="1">
    <location>
        <begin position="21"/>
        <end position="32"/>
    </location>
</feature>
<feature type="transmembrane region" description="Helical" evidence="2">
    <location>
        <begin position="56"/>
        <end position="79"/>
    </location>
</feature>
<keyword evidence="2" id="KW-0812">Transmembrane</keyword>
<evidence type="ECO:0000256" key="2">
    <source>
        <dbReference type="SAM" id="Phobius"/>
    </source>
</evidence>
<keyword evidence="2" id="KW-0472">Membrane</keyword>
<sequence length="270" mass="27923">MKSGRSNKPAKTLKDWGKLFKGGRKKGKHHNRPGSFSGFGNSIGGRKSHIGKKDNLIIGVIIGIIGLVIISVIICLIVAKIKRQRAMRRKNGALGSLSKDVQDIENGDESDSNPQERVIKENSIGVAVGSDNSYGEEKSKYVIGEALVPPTGNWGESDYTLSAGTAATRSGSVGCSNCAQNGSTATGCGSCADSTSQTPITAATPEVIPEVAPSSPMTMLLPSTLPEVASTGPFVDAEETIGLADGGPDVGTPKTELTDSGCPVLKLNGL</sequence>
<dbReference type="EMBL" id="JAVHNS010000007">
    <property type="protein sequence ID" value="KAK6349326.1"/>
    <property type="molecule type" value="Genomic_DNA"/>
</dbReference>
<organism evidence="3 4">
    <name type="scientific">Orbilia blumenaviensis</name>
    <dbReference type="NCBI Taxonomy" id="1796055"/>
    <lineage>
        <taxon>Eukaryota</taxon>
        <taxon>Fungi</taxon>
        <taxon>Dikarya</taxon>
        <taxon>Ascomycota</taxon>
        <taxon>Pezizomycotina</taxon>
        <taxon>Orbiliomycetes</taxon>
        <taxon>Orbiliales</taxon>
        <taxon>Orbiliaceae</taxon>
        <taxon>Orbilia</taxon>
    </lineage>
</organism>
<reference evidence="3 4" key="1">
    <citation type="submission" date="2019-10" db="EMBL/GenBank/DDBJ databases">
        <authorList>
            <person name="Palmer J.M."/>
        </authorList>
    </citation>
    <scope>NUCLEOTIDE SEQUENCE [LARGE SCALE GENOMIC DNA]</scope>
    <source>
        <strain evidence="3 4">TWF730</strain>
    </source>
</reference>
<keyword evidence="4" id="KW-1185">Reference proteome</keyword>
<dbReference type="Proteomes" id="UP001373714">
    <property type="component" value="Unassembled WGS sequence"/>
</dbReference>
<keyword evidence="2" id="KW-1133">Transmembrane helix</keyword>
<gene>
    <name evidence="3" type="ORF">TWF730_010075</name>
</gene>
<proteinExistence type="predicted"/>
<comment type="caution">
    <text evidence="3">The sequence shown here is derived from an EMBL/GenBank/DDBJ whole genome shotgun (WGS) entry which is preliminary data.</text>
</comment>
<evidence type="ECO:0000313" key="4">
    <source>
        <dbReference type="Proteomes" id="UP001373714"/>
    </source>
</evidence>
<dbReference type="AlphaFoldDB" id="A0AAV9UX28"/>
<evidence type="ECO:0000313" key="3">
    <source>
        <dbReference type="EMBL" id="KAK6349326.1"/>
    </source>
</evidence>
<protein>
    <submittedName>
        <fullName evidence="3">Uncharacterized protein</fullName>
    </submittedName>
</protein>